<feature type="compositionally biased region" description="Polar residues" evidence="5">
    <location>
        <begin position="273"/>
        <end position="284"/>
    </location>
</feature>
<feature type="transmembrane region" description="Helical" evidence="6">
    <location>
        <begin position="129"/>
        <end position="149"/>
    </location>
</feature>
<accession>A0ABW8KGF4</accession>
<feature type="transmembrane region" description="Helical" evidence="6">
    <location>
        <begin position="203"/>
        <end position="223"/>
    </location>
</feature>
<protein>
    <submittedName>
        <fullName evidence="7">Formate/nitrite transporter family protein</fullName>
    </submittedName>
</protein>
<evidence type="ECO:0000313" key="8">
    <source>
        <dbReference type="Proteomes" id="UP001620397"/>
    </source>
</evidence>
<dbReference type="RefSeq" id="WP_404539132.1">
    <property type="nucleotide sequence ID" value="NZ_JADIKL010000004.1"/>
</dbReference>
<dbReference type="EMBL" id="JADIKL010000004">
    <property type="protein sequence ID" value="MFK2931204.1"/>
    <property type="molecule type" value="Genomic_DNA"/>
</dbReference>
<dbReference type="Pfam" id="PF01226">
    <property type="entry name" value="Form_Nir_trans"/>
    <property type="match status" value="1"/>
</dbReference>
<comment type="caution">
    <text evidence="7">The sequence shown here is derived from an EMBL/GenBank/DDBJ whole genome shotgun (WGS) entry which is preliminary data.</text>
</comment>
<keyword evidence="2 6" id="KW-0812">Transmembrane</keyword>
<proteinExistence type="predicted"/>
<evidence type="ECO:0000256" key="1">
    <source>
        <dbReference type="ARBA" id="ARBA00004141"/>
    </source>
</evidence>
<feature type="transmembrane region" description="Helical" evidence="6">
    <location>
        <begin position="46"/>
        <end position="66"/>
    </location>
</feature>
<dbReference type="Proteomes" id="UP001620397">
    <property type="component" value="Unassembled WGS sequence"/>
</dbReference>
<evidence type="ECO:0000256" key="6">
    <source>
        <dbReference type="SAM" id="Phobius"/>
    </source>
</evidence>
<gene>
    <name evidence="7" type="ORF">ISP14_10410</name>
</gene>
<sequence length="299" mass="32180">MDEGSGSGFALSREEHRDVKNKSPPRAAVLHEVVRHTGEEELKRSFASLAWSSLAAGLTMGFSFLARGALQSQLAGVSAGHLIDSLGYTFGFLAVITARQQLFTENTLTAVLPLMTQPGWSSLVRLLRLWSVVLVGNLLGVSVFAFGLLHLRQFDARTGHAFLDIGRELMRNTPFEMFSKGVLAGWIIAMMVWMLAASEHSRLAIIVICTYLIAIGGFTHIIVGSAEAMYLVFAHEISFATAVLHFGLPTLLGNVVGGSLIFGLISHAQVRSDSNEEAGSSPESADSKATPKNSAIPRN</sequence>
<evidence type="ECO:0000256" key="5">
    <source>
        <dbReference type="SAM" id="MobiDB-lite"/>
    </source>
</evidence>
<evidence type="ECO:0000313" key="7">
    <source>
        <dbReference type="EMBL" id="MFK2931204.1"/>
    </source>
</evidence>
<comment type="subcellular location">
    <subcellularLocation>
        <location evidence="1">Membrane</location>
        <topology evidence="1">Multi-pass membrane protein</topology>
    </subcellularLocation>
</comment>
<dbReference type="InterPro" id="IPR000292">
    <property type="entry name" value="For/NO2_transpt"/>
</dbReference>
<keyword evidence="8" id="KW-1185">Reference proteome</keyword>
<organism evidence="7 8">
    <name type="scientific">Dyella agri</name>
    <dbReference type="NCBI Taxonomy" id="1926869"/>
    <lineage>
        <taxon>Bacteria</taxon>
        <taxon>Pseudomonadati</taxon>
        <taxon>Pseudomonadota</taxon>
        <taxon>Gammaproteobacteria</taxon>
        <taxon>Lysobacterales</taxon>
        <taxon>Rhodanobacteraceae</taxon>
        <taxon>Dyella</taxon>
    </lineage>
</organism>
<dbReference type="PANTHER" id="PTHR30520">
    <property type="entry name" value="FORMATE TRANSPORTER-RELATED"/>
    <property type="match status" value="1"/>
</dbReference>
<feature type="transmembrane region" description="Helical" evidence="6">
    <location>
        <begin position="243"/>
        <end position="265"/>
    </location>
</feature>
<dbReference type="Gene3D" id="1.20.1080.10">
    <property type="entry name" value="Glycerol uptake facilitator protein"/>
    <property type="match status" value="1"/>
</dbReference>
<evidence type="ECO:0000256" key="3">
    <source>
        <dbReference type="ARBA" id="ARBA00022989"/>
    </source>
</evidence>
<keyword evidence="4 6" id="KW-0472">Membrane</keyword>
<reference evidence="7 8" key="1">
    <citation type="submission" date="2020-10" db="EMBL/GenBank/DDBJ databases">
        <title>Phylogeny of dyella-like bacteria.</title>
        <authorList>
            <person name="Fu J."/>
        </authorList>
    </citation>
    <scope>NUCLEOTIDE SEQUENCE [LARGE SCALE GENOMIC DNA]</scope>
    <source>
        <strain evidence="7 8">DKC-1</strain>
    </source>
</reference>
<evidence type="ECO:0000256" key="2">
    <source>
        <dbReference type="ARBA" id="ARBA00022692"/>
    </source>
</evidence>
<feature type="region of interest" description="Disordered" evidence="5">
    <location>
        <begin position="273"/>
        <end position="299"/>
    </location>
</feature>
<feature type="compositionally biased region" description="Basic and acidic residues" evidence="5">
    <location>
        <begin position="12"/>
        <end position="21"/>
    </location>
</feature>
<keyword evidence="3 6" id="KW-1133">Transmembrane helix</keyword>
<evidence type="ECO:0000256" key="4">
    <source>
        <dbReference type="ARBA" id="ARBA00023136"/>
    </source>
</evidence>
<dbReference type="PANTHER" id="PTHR30520:SF2">
    <property type="entry name" value="INNER MEMBRANE PROTEIN YFDC"/>
    <property type="match status" value="1"/>
</dbReference>
<feature type="transmembrane region" description="Helical" evidence="6">
    <location>
        <begin position="177"/>
        <end position="196"/>
    </location>
</feature>
<dbReference type="InterPro" id="IPR023271">
    <property type="entry name" value="Aquaporin-like"/>
</dbReference>
<name>A0ABW8KGF4_9GAMM</name>
<feature type="region of interest" description="Disordered" evidence="5">
    <location>
        <begin position="1"/>
        <end position="24"/>
    </location>
</feature>